<dbReference type="OrthoDB" id="10621775at2759"/>
<proteinExistence type="predicted"/>
<comment type="caution">
    <text evidence="3">The sequence shown here is derived from an EMBL/GenBank/DDBJ whole genome shotgun (WGS) entry which is preliminary data.</text>
</comment>
<name>A0A8J2WRV9_9STRA</name>
<evidence type="ECO:0000313" key="4">
    <source>
        <dbReference type="Proteomes" id="UP000789595"/>
    </source>
</evidence>
<feature type="region of interest" description="Disordered" evidence="1">
    <location>
        <begin position="285"/>
        <end position="318"/>
    </location>
</feature>
<organism evidence="3 4">
    <name type="scientific">Pelagomonas calceolata</name>
    <dbReference type="NCBI Taxonomy" id="35677"/>
    <lineage>
        <taxon>Eukaryota</taxon>
        <taxon>Sar</taxon>
        <taxon>Stramenopiles</taxon>
        <taxon>Ochrophyta</taxon>
        <taxon>Pelagophyceae</taxon>
        <taxon>Pelagomonadales</taxon>
        <taxon>Pelagomonadaceae</taxon>
        <taxon>Pelagomonas</taxon>
    </lineage>
</organism>
<feature type="signal peptide" evidence="2">
    <location>
        <begin position="1"/>
        <end position="32"/>
    </location>
</feature>
<protein>
    <recommendedName>
        <fullName evidence="5">SGNH hydrolase-type esterase domain-containing protein</fullName>
    </recommendedName>
</protein>
<evidence type="ECO:0000256" key="1">
    <source>
        <dbReference type="SAM" id="MobiDB-lite"/>
    </source>
</evidence>
<dbReference type="AlphaFoldDB" id="A0A8J2WRV9"/>
<feature type="compositionally biased region" description="Basic residues" evidence="1">
    <location>
        <begin position="164"/>
        <end position="173"/>
    </location>
</feature>
<reference evidence="3" key="1">
    <citation type="submission" date="2021-11" db="EMBL/GenBank/DDBJ databases">
        <authorList>
            <consortium name="Genoscope - CEA"/>
            <person name="William W."/>
        </authorList>
    </citation>
    <scope>NUCLEOTIDE SEQUENCE</scope>
</reference>
<gene>
    <name evidence="3" type="ORF">PECAL_1P11910</name>
</gene>
<feature type="chain" id="PRO_5035329115" description="SGNH hydrolase-type esterase domain-containing protein" evidence="2">
    <location>
        <begin position="33"/>
        <end position="445"/>
    </location>
</feature>
<feature type="compositionally biased region" description="Basic and acidic residues" evidence="1">
    <location>
        <begin position="174"/>
        <end position="192"/>
    </location>
</feature>
<keyword evidence="2" id="KW-0732">Signal</keyword>
<sequence>MAGQPAMRAPRRRAASTARLGALLAALPAAAARPYLGAWVRNDSLAPTFDRRLLSYAPHFHEAQMGRNRKCDTGHDVSWRWAWKPVGKKRPMKLKSGDGLCDALRGVRVINIGDSLTHQLVETWRARRIASSWPVPDGYAYKKSEEGHLSKEIDLANEFARQTRGGRRRRRLGPHKEAREAAEREARQRSDADEQCANGATFQFIEPQRPWSLVPWAFQEHDPSVAKCGVAFRNQTRDFATHFCRVQPFPSVAVAGPAEPTVELTPRRRRDARTFRSVLCRGGRAAETTVEPTREPTAEPRTPSTPSPRRSNNRRHKASELSVWRAVFGKGAIEKDKKKREKRKQRHKAERTRMAVVYNCFAHLESIARFPRPVGSCVFVLLARCRARLAWTYPHDFAITRDILPPNTPSTQALEVMNCYAEEAPDRFPTSACRRGVVSRGLSTR</sequence>
<dbReference type="Proteomes" id="UP000789595">
    <property type="component" value="Unassembled WGS sequence"/>
</dbReference>
<dbReference type="EMBL" id="CAKKNE010000001">
    <property type="protein sequence ID" value="CAH0364809.1"/>
    <property type="molecule type" value="Genomic_DNA"/>
</dbReference>
<evidence type="ECO:0000256" key="2">
    <source>
        <dbReference type="SAM" id="SignalP"/>
    </source>
</evidence>
<keyword evidence="4" id="KW-1185">Reference proteome</keyword>
<accession>A0A8J2WRV9</accession>
<feature type="region of interest" description="Disordered" evidence="1">
    <location>
        <begin position="162"/>
        <end position="193"/>
    </location>
</feature>
<feature type="compositionally biased region" description="Low complexity" evidence="1">
    <location>
        <begin position="299"/>
        <end position="310"/>
    </location>
</feature>
<evidence type="ECO:0008006" key="5">
    <source>
        <dbReference type="Google" id="ProtNLM"/>
    </source>
</evidence>
<evidence type="ECO:0000313" key="3">
    <source>
        <dbReference type="EMBL" id="CAH0364809.1"/>
    </source>
</evidence>